<protein>
    <submittedName>
        <fullName evidence="1">Uncharacterized protein</fullName>
    </submittedName>
</protein>
<dbReference type="EMBL" id="ABDG02000013">
    <property type="protein sequence ID" value="EHK50720.1"/>
    <property type="molecule type" value="Genomic_DNA"/>
</dbReference>
<evidence type="ECO:0000313" key="2">
    <source>
        <dbReference type="Proteomes" id="UP000005426"/>
    </source>
</evidence>
<dbReference type="AlphaFoldDB" id="G9NFK5"/>
<gene>
    <name evidence="1" type="ORF">TRIATDRAFT_297078</name>
</gene>
<name>G9NFK5_HYPAI</name>
<sequence>MCLSRMARPADVIVQRHASCMHIHGVPQKNASRANTYQYKGCSASCTSNVTRILPAARKKSRQCRTPDFMYMHPASWLFEKGASSTHLEMQGESIIPATRLVQVPLQMSFSRRQCLYNQ</sequence>
<reference evidence="1 2" key="1">
    <citation type="journal article" date="2011" name="Genome Biol.">
        <title>Comparative genome sequence analysis underscores mycoparasitism as the ancestral life style of Trichoderma.</title>
        <authorList>
            <person name="Kubicek C.P."/>
            <person name="Herrera-Estrella A."/>
            <person name="Seidl-Seiboth V."/>
            <person name="Martinez D.A."/>
            <person name="Druzhinina I.S."/>
            <person name="Thon M."/>
            <person name="Zeilinger S."/>
            <person name="Casas-Flores S."/>
            <person name="Horwitz B.A."/>
            <person name="Mukherjee P.K."/>
            <person name="Mukherjee M."/>
            <person name="Kredics L."/>
            <person name="Alcaraz L.D."/>
            <person name="Aerts A."/>
            <person name="Antal Z."/>
            <person name="Atanasova L."/>
            <person name="Cervantes-Badillo M.G."/>
            <person name="Challacombe J."/>
            <person name="Chertkov O."/>
            <person name="McCluskey K."/>
            <person name="Coulpier F."/>
            <person name="Deshpande N."/>
            <person name="von Doehren H."/>
            <person name="Ebbole D.J."/>
            <person name="Esquivel-Naranjo E.U."/>
            <person name="Fekete E."/>
            <person name="Flipphi M."/>
            <person name="Glaser F."/>
            <person name="Gomez-Rodriguez E.Y."/>
            <person name="Gruber S."/>
            <person name="Han C."/>
            <person name="Henrissat B."/>
            <person name="Hermosa R."/>
            <person name="Hernandez-Onate M."/>
            <person name="Karaffa L."/>
            <person name="Kosti I."/>
            <person name="Le Crom S."/>
            <person name="Lindquist E."/>
            <person name="Lucas S."/>
            <person name="Luebeck M."/>
            <person name="Luebeck P.S."/>
            <person name="Margeot A."/>
            <person name="Metz B."/>
            <person name="Misra M."/>
            <person name="Nevalainen H."/>
            <person name="Omann M."/>
            <person name="Packer N."/>
            <person name="Perrone G."/>
            <person name="Uresti-Rivera E.E."/>
            <person name="Salamov A."/>
            <person name="Schmoll M."/>
            <person name="Seiboth B."/>
            <person name="Shapiro H."/>
            <person name="Sukno S."/>
            <person name="Tamayo-Ramos J.A."/>
            <person name="Tisch D."/>
            <person name="Wiest A."/>
            <person name="Wilkinson H.H."/>
            <person name="Zhang M."/>
            <person name="Coutinho P.M."/>
            <person name="Kenerley C.M."/>
            <person name="Monte E."/>
            <person name="Baker S.E."/>
            <person name="Grigoriev I.V."/>
        </authorList>
    </citation>
    <scope>NUCLEOTIDE SEQUENCE [LARGE SCALE GENOMIC DNA]</scope>
    <source>
        <strain evidence="2">ATCC 20476 / IMI 206040</strain>
    </source>
</reference>
<proteinExistence type="predicted"/>
<dbReference type="OrthoDB" id="10522395at2759"/>
<dbReference type="Proteomes" id="UP000005426">
    <property type="component" value="Unassembled WGS sequence"/>
</dbReference>
<dbReference type="HOGENOM" id="CLU_2061800_0_0_1"/>
<organism evidence="1 2">
    <name type="scientific">Hypocrea atroviridis (strain ATCC 20476 / IMI 206040)</name>
    <name type="common">Trichoderma atroviride</name>
    <dbReference type="NCBI Taxonomy" id="452589"/>
    <lineage>
        <taxon>Eukaryota</taxon>
        <taxon>Fungi</taxon>
        <taxon>Dikarya</taxon>
        <taxon>Ascomycota</taxon>
        <taxon>Pezizomycotina</taxon>
        <taxon>Sordariomycetes</taxon>
        <taxon>Hypocreomycetidae</taxon>
        <taxon>Hypocreales</taxon>
        <taxon>Hypocreaceae</taxon>
        <taxon>Trichoderma</taxon>
    </lineage>
</organism>
<keyword evidence="2" id="KW-1185">Reference proteome</keyword>
<accession>G9NFK5</accession>
<evidence type="ECO:0000313" key="1">
    <source>
        <dbReference type="EMBL" id="EHK50720.1"/>
    </source>
</evidence>
<comment type="caution">
    <text evidence="1">The sequence shown here is derived from an EMBL/GenBank/DDBJ whole genome shotgun (WGS) entry which is preliminary data.</text>
</comment>